<dbReference type="PANTHER" id="PTHR36509">
    <property type="entry name" value="BLL3101 PROTEIN"/>
    <property type="match status" value="1"/>
</dbReference>
<dbReference type="STRING" id="1385369.N825_00345"/>
<dbReference type="PANTHER" id="PTHR36509:SF3">
    <property type="entry name" value="SIGNAL PEPTIDE PROTEIN"/>
    <property type="match status" value="1"/>
</dbReference>
<dbReference type="Gene3D" id="2.60.120.600">
    <property type="entry name" value="Domain of unknown function DUF1214, C-terminal domain"/>
    <property type="match status" value="1"/>
</dbReference>
<evidence type="ECO:0000313" key="4">
    <source>
        <dbReference type="EMBL" id="EWY42427.1"/>
    </source>
</evidence>
<comment type="caution">
    <text evidence="4">The sequence shown here is derived from an EMBL/GenBank/DDBJ whole genome shotgun (WGS) entry which is preliminary data.</text>
</comment>
<evidence type="ECO:0000259" key="2">
    <source>
        <dbReference type="Pfam" id="PF06742"/>
    </source>
</evidence>
<dbReference type="Pfam" id="PF06863">
    <property type="entry name" value="DUF1254"/>
    <property type="match status" value="1"/>
</dbReference>
<name>W9HCJ2_9PROT</name>
<organism evidence="4 5">
    <name type="scientific">Skermanella stibiiresistens SB22</name>
    <dbReference type="NCBI Taxonomy" id="1385369"/>
    <lineage>
        <taxon>Bacteria</taxon>
        <taxon>Pseudomonadati</taxon>
        <taxon>Pseudomonadota</taxon>
        <taxon>Alphaproteobacteria</taxon>
        <taxon>Rhodospirillales</taxon>
        <taxon>Azospirillaceae</taxon>
        <taxon>Skermanella</taxon>
    </lineage>
</organism>
<dbReference type="Pfam" id="PF06742">
    <property type="entry name" value="DUF1214"/>
    <property type="match status" value="1"/>
</dbReference>
<dbReference type="Proteomes" id="UP000019486">
    <property type="component" value="Unassembled WGS sequence"/>
</dbReference>
<dbReference type="OrthoDB" id="272779at2"/>
<accession>W9HCJ2</accession>
<sequence length="471" mass="51709">MRRCVLAALAFIVLAAPAHAQVPSGEDLDKRQIHRRAVEAVIWGMPAVNYDLMLQAALKAGAKENQIVYWSNFLDWKNQTLTPNPTTIYLMPFIDMKDVGPVVVEVPIAEGGSITGTIFDAWQVALEDVGPAGADKGKGGKYLILPPGYGGRVPDGYIVLQSGTNMAGALLRSNVSSGSAADIAKAVAYSKQIKLYPLSSAVNPPPTAFVDAISVEFDSTIPYDIRFFESLGRFVQREPWLERDRVMIDPLKSLGIEQGKPFKPGDETRELLNQAATEAHALLDRGYEALFSPYYPNGQWALPLAHELTEGLSNNFAKSGVYPTDTRGVFFSMAFSSVKHLGTGQFYLVALHDRTGQPFDGGQSYRLTVPADVPAQLYWSATVYDRTTHALIRNQTWPSRGSTTPGLQVNGDGSVDLFFGPSPPAGKESNWIPTQAGRGWEVMMRFYGPQKPLFDKTWRLPDVERFMANSN</sequence>
<dbReference type="Gene3D" id="2.60.40.1610">
    <property type="entry name" value="Domain of unknown function DUF1254"/>
    <property type="match status" value="1"/>
</dbReference>
<dbReference type="InterPro" id="IPR037049">
    <property type="entry name" value="DUF1214_C_sf"/>
</dbReference>
<proteinExistence type="predicted"/>
<dbReference type="InterPro" id="IPR010679">
    <property type="entry name" value="DUF1254"/>
</dbReference>
<dbReference type="AlphaFoldDB" id="W9HCJ2"/>
<dbReference type="RefSeq" id="WP_037445837.1">
    <property type="nucleotide sequence ID" value="NZ_AVFL01000001.1"/>
</dbReference>
<evidence type="ECO:0000256" key="1">
    <source>
        <dbReference type="SAM" id="SignalP"/>
    </source>
</evidence>
<dbReference type="PATRIC" id="fig|1385369.3.peg.70"/>
<dbReference type="InterPro" id="IPR037050">
    <property type="entry name" value="DUF1254_sf"/>
</dbReference>
<feature type="chain" id="PRO_5004921042" evidence="1">
    <location>
        <begin position="21"/>
        <end position="471"/>
    </location>
</feature>
<feature type="domain" description="DUF1254" evidence="3">
    <location>
        <begin position="65"/>
        <end position="197"/>
    </location>
</feature>
<feature type="domain" description="DUF1214" evidence="2">
    <location>
        <begin position="345"/>
        <end position="451"/>
    </location>
</feature>
<feature type="signal peptide" evidence="1">
    <location>
        <begin position="1"/>
        <end position="20"/>
    </location>
</feature>
<dbReference type="InterPro" id="IPR010621">
    <property type="entry name" value="DUF1214"/>
</dbReference>
<dbReference type="EMBL" id="AVFL01000001">
    <property type="protein sequence ID" value="EWY42427.1"/>
    <property type="molecule type" value="Genomic_DNA"/>
</dbReference>
<gene>
    <name evidence="4" type="ORF">N825_00345</name>
</gene>
<evidence type="ECO:0000313" key="5">
    <source>
        <dbReference type="Proteomes" id="UP000019486"/>
    </source>
</evidence>
<keyword evidence="5" id="KW-1185">Reference proteome</keyword>
<reference evidence="4 5" key="1">
    <citation type="submission" date="2013-08" db="EMBL/GenBank/DDBJ databases">
        <title>The genome sequence of Skermanella stibiiresistens.</title>
        <authorList>
            <person name="Zhu W."/>
            <person name="Wang G."/>
        </authorList>
    </citation>
    <scope>NUCLEOTIDE SEQUENCE [LARGE SCALE GENOMIC DNA]</scope>
    <source>
        <strain evidence="4 5">SB22</strain>
    </source>
</reference>
<protein>
    <submittedName>
        <fullName evidence="4">Uncharacterized protein</fullName>
    </submittedName>
</protein>
<evidence type="ECO:0000259" key="3">
    <source>
        <dbReference type="Pfam" id="PF06863"/>
    </source>
</evidence>
<dbReference type="SUPFAM" id="SSF160935">
    <property type="entry name" value="VPA0735-like"/>
    <property type="match status" value="1"/>
</dbReference>
<keyword evidence="1" id="KW-0732">Signal</keyword>
<dbReference type="Gene3D" id="1.10.3360.10">
    <property type="entry name" value="VPA0735-like domain"/>
    <property type="match status" value="1"/>
</dbReference>